<dbReference type="GO" id="GO:0046872">
    <property type="term" value="F:metal ion binding"/>
    <property type="evidence" value="ECO:0007669"/>
    <property type="project" value="UniProtKB-KW"/>
</dbReference>
<proteinExistence type="predicted"/>
<dbReference type="Gene3D" id="3.30.70.100">
    <property type="match status" value="1"/>
</dbReference>
<evidence type="ECO:0000313" key="3">
    <source>
        <dbReference type="EMBL" id="KAI7733134.1"/>
    </source>
</evidence>
<feature type="region of interest" description="Disordered" evidence="2">
    <location>
        <begin position="66"/>
        <end position="93"/>
    </location>
</feature>
<keyword evidence="4" id="KW-1185">Reference proteome</keyword>
<evidence type="ECO:0000313" key="4">
    <source>
        <dbReference type="Proteomes" id="UP001206925"/>
    </source>
</evidence>
<gene>
    <name evidence="3" type="ORF">M8C21_001785</name>
</gene>
<evidence type="ECO:0000256" key="2">
    <source>
        <dbReference type="SAM" id="MobiDB-lite"/>
    </source>
</evidence>
<protein>
    <recommendedName>
        <fullName evidence="5">HMA domain-containing protein</fullName>
    </recommendedName>
</protein>
<comment type="caution">
    <text evidence="3">The sequence shown here is derived from an EMBL/GenBank/DDBJ whole genome shotgun (WGS) entry which is preliminary data.</text>
</comment>
<dbReference type="PANTHER" id="PTHR45811">
    <property type="entry name" value="COPPER TRANSPORT PROTEIN FAMILY-RELATED"/>
    <property type="match status" value="1"/>
</dbReference>
<reference evidence="3" key="1">
    <citation type="submission" date="2022-06" db="EMBL/GenBank/DDBJ databases">
        <title>Uncovering the hologenomic basis of an extraordinary plant invasion.</title>
        <authorList>
            <person name="Bieker V.C."/>
            <person name="Martin M.D."/>
            <person name="Gilbert T."/>
            <person name="Hodgins K."/>
            <person name="Battlay P."/>
            <person name="Petersen B."/>
            <person name="Wilson J."/>
        </authorList>
    </citation>
    <scope>NUCLEOTIDE SEQUENCE</scope>
    <source>
        <strain evidence="3">AA19_3_7</strain>
        <tissue evidence="3">Leaf</tissue>
    </source>
</reference>
<dbReference type="AlphaFoldDB" id="A0AAD5G986"/>
<dbReference type="PANTHER" id="PTHR45811:SF66">
    <property type="entry name" value="HEAVY METAL-ASSOCIATED DOMAIN, HMA, HEAVY METAL-ASSOCIATED DOMAIN SUPERFAMILY"/>
    <property type="match status" value="1"/>
</dbReference>
<evidence type="ECO:0008006" key="5">
    <source>
        <dbReference type="Google" id="ProtNLM"/>
    </source>
</evidence>
<dbReference type="Proteomes" id="UP001206925">
    <property type="component" value="Unassembled WGS sequence"/>
</dbReference>
<feature type="compositionally biased region" description="Basic and acidic residues" evidence="2">
    <location>
        <begin position="72"/>
        <end position="93"/>
    </location>
</feature>
<dbReference type="InterPro" id="IPR051863">
    <property type="entry name" value="HIPP"/>
</dbReference>
<keyword evidence="1" id="KW-0479">Metal-binding</keyword>
<organism evidence="3 4">
    <name type="scientific">Ambrosia artemisiifolia</name>
    <name type="common">Common ragweed</name>
    <dbReference type="NCBI Taxonomy" id="4212"/>
    <lineage>
        <taxon>Eukaryota</taxon>
        <taxon>Viridiplantae</taxon>
        <taxon>Streptophyta</taxon>
        <taxon>Embryophyta</taxon>
        <taxon>Tracheophyta</taxon>
        <taxon>Spermatophyta</taxon>
        <taxon>Magnoliopsida</taxon>
        <taxon>eudicotyledons</taxon>
        <taxon>Gunneridae</taxon>
        <taxon>Pentapetalae</taxon>
        <taxon>asterids</taxon>
        <taxon>campanulids</taxon>
        <taxon>Asterales</taxon>
        <taxon>Asteraceae</taxon>
        <taxon>Asteroideae</taxon>
        <taxon>Heliantheae alliance</taxon>
        <taxon>Heliantheae</taxon>
        <taxon>Ambrosia</taxon>
    </lineage>
</organism>
<dbReference type="EMBL" id="JAMZMK010010078">
    <property type="protein sequence ID" value="KAI7733134.1"/>
    <property type="molecule type" value="Genomic_DNA"/>
</dbReference>
<name>A0AAD5G986_AMBAR</name>
<accession>A0AAD5G986</accession>
<evidence type="ECO:0000256" key="1">
    <source>
        <dbReference type="ARBA" id="ARBA00022723"/>
    </source>
</evidence>
<sequence length="130" mass="14656">MPESKKLVIKVDFHDNDDKRKALKAVSGLSGIDSLAIDKDKKLTIIGDIDPVCVVKKLKKWHTDILTVGPAKEPEKPAPQKPKDGGEKNPNETEELIRKWVEAYMANNPYQTQKYYVHSIEDDPRGCVIC</sequence>